<dbReference type="PANTHER" id="PTHR12484">
    <property type="entry name" value="B-LYMPHOCYTE ANTIGEN-RELATED"/>
    <property type="match status" value="1"/>
</dbReference>
<name>A0A6G0X497_9STRA</name>
<evidence type="ECO:0000313" key="2">
    <source>
        <dbReference type="EMBL" id="KAF0734702.1"/>
    </source>
</evidence>
<evidence type="ECO:0000313" key="3">
    <source>
        <dbReference type="Proteomes" id="UP000481153"/>
    </source>
</evidence>
<dbReference type="Pfam" id="PF25015">
    <property type="entry name" value="RBD_AKAP-17A"/>
    <property type="match status" value="1"/>
</dbReference>
<dbReference type="PANTHER" id="PTHR12484:SF4">
    <property type="entry name" value="A-KINASE ANCHOR PROTEIN 17A"/>
    <property type="match status" value="1"/>
</dbReference>
<feature type="coiled-coil region" evidence="1">
    <location>
        <begin position="502"/>
        <end position="529"/>
    </location>
</feature>
<dbReference type="EMBL" id="VJMJ01000107">
    <property type="protein sequence ID" value="KAF0734702.1"/>
    <property type="molecule type" value="Genomic_DNA"/>
</dbReference>
<dbReference type="InterPro" id="IPR056852">
    <property type="entry name" value="AK17A/B"/>
</dbReference>
<gene>
    <name evidence="2" type="ORF">Ae201684_008660</name>
</gene>
<dbReference type="Proteomes" id="UP000481153">
    <property type="component" value="Unassembled WGS sequence"/>
</dbReference>
<dbReference type="VEuPathDB" id="FungiDB:AeMF1_021154"/>
<feature type="coiled-coil region" evidence="1">
    <location>
        <begin position="569"/>
        <end position="603"/>
    </location>
</feature>
<comment type="caution">
    <text evidence="2">The sequence shown here is derived from an EMBL/GenBank/DDBJ whole genome shotgun (WGS) entry which is preliminary data.</text>
</comment>
<keyword evidence="3" id="KW-1185">Reference proteome</keyword>
<reference evidence="2 3" key="1">
    <citation type="submission" date="2019-07" db="EMBL/GenBank/DDBJ databases">
        <title>Genomics analysis of Aphanomyces spp. identifies a new class of oomycete effector associated with host adaptation.</title>
        <authorList>
            <person name="Gaulin E."/>
        </authorList>
    </citation>
    <scope>NUCLEOTIDE SEQUENCE [LARGE SCALE GENOMIC DNA]</scope>
    <source>
        <strain evidence="2 3">ATCC 201684</strain>
    </source>
</reference>
<accession>A0A6G0X497</accession>
<dbReference type="AlphaFoldDB" id="A0A6G0X497"/>
<keyword evidence="1" id="KW-0175">Coiled coil</keyword>
<evidence type="ECO:0000256" key="1">
    <source>
        <dbReference type="SAM" id="Coils"/>
    </source>
</evidence>
<sequence>MAASKEYEWAWGKSDLVVRFAFACDVAFRPGKGSMKSSVSFWEAKNMLEKLNVHFNHIRLVTKGQPDTPLVVRLSFFKHDAYTNAYETISTQPNNVIHDQGVPVEIRATQVEAAAADTQLPPADPTFNGKPKGCRLDTIRIRGLPAKWFDVNTSTFLDDTLEHSSSSYMKEDHTLHRLFGEFGAISAIEVVPPITSEDEKSSDSSLFATTRFDVYIQFKDYDGVLNAMAALSNGRVLCHSSNTKVLVPLHIVVDKTEYLSDSKIRQRRFAREQRVHELQAKAAQAAAAEKEALASAAKAKSLLQPLGEELEQLVARADEELDSAPLELKEAADALRKLSEAPTMDQVHSVRKALDAAKKKIESAVLVKEQQAERARRSKWKKEMVAATSSSEDQLAHLKQRLEKTRTVFTQYCDHPAVIADLAAATEAISIHHSLPSEKALTEANVDQYLKTLRDDVDEAKYMVEAVDARLAMLERFHKLQEAVAAIKPPVAKVTAELDLIQKEWSASTEDLNNKIEKAEQLLHTANRLAELVNRYDELEEPNKEDSALHERYEKCGTSLRGDSALDDVETLENELNEVVQLIKSYQTEVENIMKEANSISAQMQRVSEARKRLRVWRDEHGLSKEFQTERFYHMQDRGEINQVKKPRQISRLTPESGLIRSTIFIKDAKTGEMMAAKTEEERRAEEMERLRLQVFESQKRKKVGIEINQQKEKELRDQVLKSMKAK</sequence>
<protein>
    <submittedName>
        <fullName evidence="2">Uncharacterized protein</fullName>
    </submittedName>
</protein>
<proteinExistence type="predicted"/>
<organism evidence="2 3">
    <name type="scientific">Aphanomyces euteiches</name>
    <dbReference type="NCBI Taxonomy" id="100861"/>
    <lineage>
        <taxon>Eukaryota</taxon>
        <taxon>Sar</taxon>
        <taxon>Stramenopiles</taxon>
        <taxon>Oomycota</taxon>
        <taxon>Saprolegniomycetes</taxon>
        <taxon>Saprolegniales</taxon>
        <taxon>Verrucalvaceae</taxon>
        <taxon>Aphanomyces</taxon>
    </lineage>
</organism>